<accession>A0A1B8HNH2</accession>
<evidence type="ECO:0000256" key="1">
    <source>
        <dbReference type="SAM" id="Phobius"/>
    </source>
</evidence>
<reference evidence="5" key="1">
    <citation type="submission" date="2016-06" db="EMBL/GenBank/DDBJ databases">
        <authorList>
            <person name="Butler K."/>
        </authorList>
    </citation>
    <scope>NUCLEOTIDE SEQUENCE [LARGE SCALE GENOMIC DNA]</scope>
    <source>
        <strain evidence="5">GCSL-Mp20</strain>
    </source>
</reference>
<feature type="transmembrane region" description="Helical" evidence="1">
    <location>
        <begin position="64"/>
        <end position="82"/>
    </location>
</feature>
<name>A0A1B8HNH2_9GAMM</name>
<organism evidence="3 5">
    <name type="scientific">Morganella psychrotolerans</name>
    <dbReference type="NCBI Taxonomy" id="368603"/>
    <lineage>
        <taxon>Bacteria</taxon>
        <taxon>Pseudomonadati</taxon>
        <taxon>Pseudomonadota</taxon>
        <taxon>Gammaproteobacteria</taxon>
        <taxon>Enterobacterales</taxon>
        <taxon>Morganellaceae</taxon>
        <taxon>Morganella</taxon>
    </lineage>
</organism>
<comment type="caution">
    <text evidence="3">The sequence shown here is derived from an EMBL/GenBank/DDBJ whole genome shotgun (WGS) entry which is preliminary data.</text>
</comment>
<keyword evidence="1" id="KW-0812">Transmembrane</keyword>
<dbReference type="AlphaFoldDB" id="A0A1B8HNH2"/>
<sequence length="87" mass="10208">MINRTFLRWFLTLVLIFVFYFGLALFDLAFNLEFTSRFSVISSENPINSWQAFVMSLLSLHNAAMNYVYLGTPILLVLLFVIHKKIR</sequence>
<evidence type="ECO:0000313" key="2">
    <source>
        <dbReference type="EMBL" id="OBU04333.1"/>
    </source>
</evidence>
<reference evidence="3 4" key="2">
    <citation type="submission" date="2016-06" db="EMBL/GenBank/DDBJ databases">
        <authorList>
            <person name="Kjaerup R.B."/>
            <person name="Dalgaard T.S."/>
            <person name="Juul-Madsen H.R."/>
        </authorList>
    </citation>
    <scope>NUCLEOTIDE SEQUENCE [LARGE SCALE GENOMIC DNA]</scope>
    <source>
        <strain evidence="3">GCSL-Mp20</strain>
        <strain evidence="2 4">GCSL-Mp3</strain>
    </source>
</reference>
<keyword evidence="1" id="KW-1133">Transmembrane helix</keyword>
<evidence type="ECO:0000313" key="5">
    <source>
        <dbReference type="Proteomes" id="UP000092377"/>
    </source>
</evidence>
<feature type="transmembrane region" description="Helical" evidence="1">
    <location>
        <begin position="7"/>
        <end position="30"/>
    </location>
</feature>
<evidence type="ECO:0000313" key="4">
    <source>
        <dbReference type="Proteomes" id="UP000092247"/>
    </source>
</evidence>
<keyword evidence="1" id="KW-0472">Membrane</keyword>
<protein>
    <submittedName>
        <fullName evidence="3">Uncharacterized protein</fullName>
    </submittedName>
</protein>
<keyword evidence="5" id="KW-1185">Reference proteome</keyword>
<dbReference type="EMBL" id="LZEY01000012">
    <property type="protein sequence ID" value="OBU10938.1"/>
    <property type="molecule type" value="Genomic_DNA"/>
</dbReference>
<gene>
    <name evidence="2" type="ORF">AYY17_20885</name>
    <name evidence="3" type="ORF">AYY18_03080</name>
</gene>
<dbReference type="EMBL" id="LZEX01000039">
    <property type="protein sequence ID" value="OBU04333.1"/>
    <property type="molecule type" value="Genomic_DNA"/>
</dbReference>
<dbReference type="Proteomes" id="UP000092247">
    <property type="component" value="Unassembled WGS sequence"/>
</dbReference>
<evidence type="ECO:0000313" key="3">
    <source>
        <dbReference type="EMBL" id="OBU10938.1"/>
    </source>
</evidence>
<dbReference type="Proteomes" id="UP000092377">
    <property type="component" value="Unassembled WGS sequence"/>
</dbReference>
<proteinExistence type="predicted"/>